<dbReference type="EMBL" id="LNYP01000010">
    <property type="protein sequence ID" value="KTD42329.1"/>
    <property type="molecule type" value="Genomic_DNA"/>
</dbReference>
<protein>
    <recommendedName>
        <fullName evidence="3">Glutathione synthase/Ribosomal protein S6 modification enzyme (Glutaminyl transferase)</fullName>
    </recommendedName>
</protein>
<proteinExistence type="predicted"/>
<dbReference type="Gene3D" id="3.30.470.20">
    <property type="entry name" value="ATP-grasp fold, B domain"/>
    <property type="match status" value="1"/>
</dbReference>
<gene>
    <name evidence="1" type="ORF">Loak_0755</name>
</gene>
<dbReference type="PANTHER" id="PTHR21621:SF0">
    <property type="entry name" value="BETA-CITRYLGLUTAMATE SYNTHASE B-RELATED"/>
    <property type="match status" value="1"/>
</dbReference>
<name>A0A0W0XCL1_9GAMM</name>
<dbReference type="Proteomes" id="UP000054858">
    <property type="component" value="Unassembled WGS sequence"/>
</dbReference>
<dbReference type="GO" id="GO:0005737">
    <property type="term" value="C:cytoplasm"/>
    <property type="evidence" value="ECO:0007669"/>
    <property type="project" value="TreeGrafter"/>
</dbReference>
<dbReference type="GO" id="GO:0009432">
    <property type="term" value="P:SOS response"/>
    <property type="evidence" value="ECO:0007669"/>
    <property type="project" value="TreeGrafter"/>
</dbReference>
<sequence length="371" mass="44268">MEKMKFLILTEPDDTHAVIVKIALEKIGHHVRLLFTADQPTKQKNSVFIDNDSYQWKSTDKHGTILDHDYDVVWWRRVRKPYLPEKIIHPEDYKFAIRENNLFYESLTNNIAPNAWWINAKEASIRANSKLLQLRIASQCGMLIPTTLCSNDPNDIRYFLLKHEKDGVIYKPLCSNFWFEEKQVKIAYTSKITFLDLPNNKLLQLLPGIFQREIKKKYELRITCFGDYIIAAKLNSQIHPEGRIDWRAIPEGKMNIEPYNLPHDISNKIREFMRRIGIIFGSFDFIVTHDDKYIFLEVNEQGQFLWIEEYNSNFRMLDIFINFIINRSRNFVWNQHEFRHEIKIYKHEVRHIVNQNIKNHVDLNSTQIKKS</sequence>
<comment type="caution">
    <text evidence="1">The sequence shown here is derived from an EMBL/GenBank/DDBJ whole genome shotgun (WGS) entry which is preliminary data.</text>
</comment>
<dbReference type="SUPFAM" id="SSF56059">
    <property type="entry name" value="Glutathione synthetase ATP-binding domain-like"/>
    <property type="match status" value="1"/>
</dbReference>
<dbReference type="AlphaFoldDB" id="A0A0W0XCL1"/>
<evidence type="ECO:0008006" key="3">
    <source>
        <dbReference type="Google" id="ProtNLM"/>
    </source>
</evidence>
<evidence type="ECO:0000313" key="1">
    <source>
        <dbReference type="EMBL" id="KTD42329.1"/>
    </source>
</evidence>
<accession>A0A0W0XCL1</accession>
<dbReference type="PATRIC" id="fig|29423.5.peg.786"/>
<reference evidence="1 2" key="1">
    <citation type="submission" date="2015-11" db="EMBL/GenBank/DDBJ databases">
        <title>Genomic analysis of 38 Legionella species identifies large and diverse effector repertoires.</title>
        <authorList>
            <person name="Burstein D."/>
            <person name="Amaro F."/>
            <person name="Zusman T."/>
            <person name="Lifshitz Z."/>
            <person name="Cohen O."/>
            <person name="Gilbert J.A."/>
            <person name="Pupko T."/>
            <person name="Shuman H.A."/>
            <person name="Segal G."/>
        </authorList>
    </citation>
    <scope>NUCLEOTIDE SEQUENCE [LARGE SCALE GENOMIC DNA]</scope>
    <source>
        <strain evidence="1 2">Oak Ridge-10</strain>
    </source>
</reference>
<organism evidence="1 2">
    <name type="scientific">Legionella oakridgensis</name>
    <dbReference type="NCBI Taxonomy" id="29423"/>
    <lineage>
        <taxon>Bacteria</taxon>
        <taxon>Pseudomonadati</taxon>
        <taxon>Pseudomonadota</taxon>
        <taxon>Gammaproteobacteria</taxon>
        <taxon>Legionellales</taxon>
        <taxon>Legionellaceae</taxon>
        <taxon>Legionella</taxon>
    </lineage>
</organism>
<evidence type="ECO:0000313" key="2">
    <source>
        <dbReference type="Proteomes" id="UP000054858"/>
    </source>
</evidence>
<dbReference type="RefSeq" id="WP_058388820.1">
    <property type="nucleotide sequence ID" value="NZ_KV441805.1"/>
</dbReference>
<dbReference type="GO" id="GO:0018169">
    <property type="term" value="F:ribosomal S6-glutamic acid ligase activity"/>
    <property type="evidence" value="ECO:0007669"/>
    <property type="project" value="TreeGrafter"/>
</dbReference>
<dbReference type="PANTHER" id="PTHR21621">
    <property type="entry name" value="RIBOSOMAL PROTEIN S6 MODIFICATION PROTEIN"/>
    <property type="match status" value="1"/>
</dbReference>